<comment type="catalytic activity">
    <reaction evidence="10">
        <text>8-oxo-dGTP + H2O = 8-oxo-dGMP + diphosphate + H(+)</text>
        <dbReference type="Rhea" id="RHEA:31575"/>
        <dbReference type="ChEBI" id="CHEBI:15377"/>
        <dbReference type="ChEBI" id="CHEBI:15378"/>
        <dbReference type="ChEBI" id="CHEBI:33019"/>
        <dbReference type="ChEBI" id="CHEBI:63224"/>
        <dbReference type="ChEBI" id="CHEBI:77896"/>
        <dbReference type="EC" id="3.6.1.55"/>
    </reaction>
</comment>
<dbReference type="InterPro" id="IPR023393">
    <property type="entry name" value="START-like_dom_sf"/>
</dbReference>
<dbReference type="SUPFAM" id="SSF55961">
    <property type="entry name" value="Bet v1-like"/>
    <property type="match status" value="1"/>
</dbReference>
<accession>A0A1M5IYJ4</accession>
<evidence type="ECO:0000256" key="7">
    <source>
        <dbReference type="ARBA" id="ARBA00022801"/>
    </source>
</evidence>
<keyword evidence="4" id="KW-0235">DNA replication</keyword>
<dbReference type="InterPro" id="IPR020476">
    <property type="entry name" value="Nudix_hydrolase"/>
</dbReference>
<dbReference type="EC" id="3.6.1.55" evidence="11"/>
<evidence type="ECO:0000256" key="11">
    <source>
        <dbReference type="ARBA" id="ARBA00038905"/>
    </source>
</evidence>
<dbReference type="Pfam" id="PF00293">
    <property type="entry name" value="NUDIX"/>
    <property type="match status" value="1"/>
</dbReference>
<dbReference type="PRINTS" id="PR00502">
    <property type="entry name" value="NUDIXFAMILY"/>
</dbReference>
<dbReference type="GO" id="GO:0006281">
    <property type="term" value="P:DNA repair"/>
    <property type="evidence" value="ECO:0007669"/>
    <property type="project" value="UniProtKB-KW"/>
</dbReference>
<organism evidence="13 14">
    <name type="scientific">Streptoalloteichus hindustanus</name>
    <dbReference type="NCBI Taxonomy" id="2017"/>
    <lineage>
        <taxon>Bacteria</taxon>
        <taxon>Bacillati</taxon>
        <taxon>Actinomycetota</taxon>
        <taxon>Actinomycetes</taxon>
        <taxon>Pseudonocardiales</taxon>
        <taxon>Pseudonocardiaceae</taxon>
        <taxon>Streptoalloteichus</taxon>
    </lineage>
</organism>
<reference evidence="13 14" key="1">
    <citation type="submission" date="2016-11" db="EMBL/GenBank/DDBJ databases">
        <authorList>
            <person name="Jaros S."/>
            <person name="Januszkiewicz K."/>
            <person name="Wedrychowicz H."/>
        </authorList>
    </citation>
    <scope>NUCLEOTIDE SEQUENCE [LARGE SCALE GENOMIC DNA]</scope>
    <source>
        <strain evidence="13 14">DSM 44523</strain>
    </source>
</reference>
<gene>
    <name evidence="13" type="ORF">SAMN05444320_10857</name>
</gene>
<dbReference type="Gene3D" id="3.30.530.20">
    <property type="match status" value="1"/>
</dbReference>
<dbReference type="Gene3D" id="3.90.79.10">
    <property type="entry name" value="Nucleoside Triphosphate Pyrophosphohydrolase"/>
    <property type="match status" value="1"/>
</dbReference>
<dbReference type="PROSITE" id="PS51462">
    <property type="entry name" value="NUDIX"/>
    <property type="match status" value="1"/>
</dbReference>
<keyword evidence="5" id="KW-0479">Metal-binding</keyword>
<dbReference type="GO" id="GO:0046872">
    <property type="term" value="F:metal ion binding"/>
    <property type="evidence" value="ECO:0007669"/>
    <property type="project" value="UniProtKB-KW"/>
</dbReference>
<comment type="cofactor">
    <cofactor evidence="1">
        <name>Mg(2+)</name>
        <dbReference type="ChEBI" id="CHEBI:18420"/>
    </cofactor>
</comment>
<dbReference type="GO" id="GO:0035539">
    <property type="term" value="F:8-oxo-7,8-dihydrodeoxyguanosine triphosphate pyrophosphatase activity"/>
    <property type="evidence" value="ECO:0007669"/>
    <property type="project" value="UniProtKB-EC"/>
</dbReference>
<dbReference type="AlphaFoldDB" id="A0A1M5IYJ4"/>
<evidence type="ECO:0000256" key="5">
    <source>
        <dbReference type="ARBA" id="ARBA00022723"/>
    </source>
</evidence>
<evidence type="ECO:0000256" key="8">
    <source>
        <dbReference type="ARBA" id="ARBA00022842"/>
    </source>
</evidence>
<keyword evidence="14" id="KW-1185">Reference proteome</keyword>
<evidence type="ECO:0000256" key="1">
    <source>
        <dbReference type="ARBA" id="ARBA00001946"/>
    </source>
</evidence>
<evidence type="ECO:0000313" key="14">
    <source>
        <dbReference type="Proteomes" id="UP000184501"/>
    </source>
</evidence>
<dbReference type="GO" id="GO:0044715">
    <property type="term" value="F:8-oxo-dGDP phosphatase activity"/>
    <property type="evidence" value="ECO:0007669"/>
    <property type="project" value="TreeGrafter"/>
</dbReference>
<dbReference type="PANTHER" id="PTHR47707:SF1">
    <property type="entry name" value="NUDIX HYDROLASE FAMILY PROTEIN"/>
    <property type="match status" value="1"/>
</dbReference>
<comment type="similarity">
    <text evidence="2">Belongs to the Nudix hydrolase family.</text>
</comment>
<dbReference type="EMBL" id="FQVN01000008">
    <property type="protein sequence ID" value="SHG33341.1"/>
    <property type="molecule type" value="Genomic_DNA"/>
</dbReference>
<keyword evidence="8" id="KW-0460">Magnesium</keyword>
<evidence type="ECO:0000259" key="12">
    <source>
        <dbReference type="PROSITE" id="PS51462"/>
    </source>
</evidence>
<dbReference type="RefSeq" id="WP_407697139.1">
    <property type="nucleotide sequence ID" value="NZ_FQVN01000008.1"/>
</dbReference>
<evidence type="ECO:0000256" key="10">
    <source>
        <dbReference type="ARBA" id="ARBA00035861"/>
    </source>
</evidence>
<keyword evidence="3" id="KW-0515">Mutator protein</keyword>
<dbReference type="GO" id="GO:0008413">
    <property type="term" value="F:8-oxo-7,8-dihydroguanosine triphosphate pyrophosphatase activity"/>
    <property type="evidence" value="ECO:0007669"/>
    <property type="project" value="TreeGrafter"/>
</dbReference>
<dbReference type="Proteomes" id="UP000184501">
    <property type="component" value="Unassembled WGS sequence"/>
</dbReference>
<dbReference type="PANTHER" id="PTHR47707">
    <property type="entry name" value="8-OXO-DGTP DIPHOSPHATASE"/>
    <property type="match status" value="1"/>
</dbReference>
<keyword evidence="9" id="KW-0234">DNA repair</keyword>
<feature type="domain" description="Nudix hydrolase" evidence="12">
    <location>
        <begin position="149"/>
        <end position="276"/>
    </location>
</feature>
<sequence length="288" mass="30400">MPVLRNTLLTSAPRRAVAAALLDVELARRIAAPAELVAHTAAPGLFTEGDEVEFRLPAVPGARLRTRVLRLGVEGMSTVLVAGPLTRLRHEVTLAETGAGTLVTDTLAWTTPGGPLGRVADSVLGRRLVLRVLANRARGVRERAEHLAAAPVVVGAAVVRDGRLLAQQRAYPAEHAGQWELPGGRVEPGESDVEALVRECREELGVDVAPGPQVGPDIPLPGGKVLRILAAHLTDPAAEPTPYDHQAVRWLAAADLAGVDWLPADRVVVPALRRLLAPANPAEPTARS</sequence>
<evidence type="ECO:0000256" key="3">
    <source>
        <dbReference type="ARBA" id="ARBA00022457"/>
    </source>
</evidence>
<dbReference type="GO" id="GO:0006260">
    <property type="term" value="P:DNA replication"/>
    <property type="evidence" value="ECO:0007669"/>
    <property type="project" value="UniProtKB-KW"/>
</dbReference>
<proteinExistence type="inferred from homology"/>
<dbReference type="InterPro" id="IPR047127">
    <property type="entry name" value="MutT-like"/>
</dbReference>
<dbReference type="STRING" id="2017.SAMN05444320_10857"/>
<keyword evidence="6" id="KW-0227">DNA damage</keyword>
<protein>
    <recommendedName>
        <fullName evidence="11">8-oxo-dGTP diphosphatase</fullName>
        <ecNumber evidence="11">3.6.1.55</ecNumber>
    </recommendedName>
</protein>
<evidence type="ECO:0000256" key="2">
    <source>
        <dbReference type="ARBA" id="ARBA00005582"/>
    </source>
</evidence>
<dbReference type="GO" id="GO:0044716">
    <property type="term" value="F:8-oxo-GDP phosphatase activity"/>
    <property type="evidence" value="ECO:0007669"/>
    <property type="project" value="TreeGrafter"/>
</dbReference>
<evidence type="ECO:0000313" key="13">
    <source>
        <dbReference type="EMBL" id="SHG33341.1"/>
    </source>
</evidence>
<dbReference type="SUPFAM" id="SSF55811">
    <property type="entry name" value="Nudix"/>
    <property type="match status" value="1"/>
</dbReference>
<evidence type="ECO:0000256" key="4">
    <source>
        <dbReference type="ARBA" id="ARBA00022705"/>
    </source>
</evidence>
<name>A0A1M5IYJ4_STRHI</name>
<evidence type="ECO:0000256" key="9">
    <source>
        <dbReference type="ARBA" id="ARBA00023204"/>
    </source>
</evidence>
<dbReference type="CDD" id="cd03425">
    <property type="entry name" value="NUDIX_MutT_NudA_like"/>
    <property type="match status" value="1"/>
</dbReference>
<dbReference type="InterPro" id="IPR000086">
    <property type="entry name" value="NUDIX_hydrolase_dom"/>
</dbReference>
<dbReference type="InterPro" id="IPR015797">
    <property type="entry name" value="NUDIX_hydrolase-like_dom_sf"/>
</dbReference>
<keyword evidence="7" id="KW-0378">Hydrolase</keyword>
<evidence type="ECO:0000256" key="6">
    <source>
        <dbReference type="ARBA" id="ARBA00022763"/>
    </source>
</evidence>